<feature type="region of interest" description="Disordered" evidence="2">
    <location>
        <begin position="457"/>
        <end position="487"/>
    </location>
</feature>
<dbReference type="SUPFAM" id="SSF48173">
    <property type="entry name" value="Cryptochrome/photolyase FAD-binding domain"/>
    <property type="match status" value="1"/>
</dbReference>
<dbReference type="PANTHER" id="PTHR10211">
    <property type="entry name" value="DEOXYRIBODIPYRIMIDINE PHOTOLYASE"/>
    <property type="match status" value="1"/>
</dbReference>
<dbReference type="Gene3D" id="3.40.50.620">
    <property type="entry name" value="HUPs"/>
    <property type="match status" value="1"/>
</dbReference>
<accession>A0ABS3KX51</accession>
<comment type="cofactor">
    <cofactor evidence="1">
        <name>(6R)-5,10-methylene-5,6,7,8-tetrahydrofolate</name>
        <dbReference type="ChEBI" id="CHEBI:15636"/>
    </cofactor>
</comment>
<name>A0ABS3KX51_9PROT</name>
<dbReference type="InterPro" id="IPR036134">
    <property type="entry name" value="Crypto/Photolyase_FAD-like_sf"/>
</dbReference>
<dbReference type="Gene3D" id="1.10.579.10">
    <property type="entry name" value="DNA Cyclobutane Dipyrimidine Photolyase, subunit A, domain 3"/>
    <property type="match status" value="1"/>
</dbReference>
<dbReference type="PANTHER" id="PTHR10211:SF0">
    <property type="entry name" value="DEOXYRIBODIPYRIMIDINE PHOTO-LYASE"/>
    <property type="match status" value="1"/>
</dbReference>
<dbReference type="InterPro" id="IPR006050">
    <property type="entry name" value="DNA_photolyase_N"/>
</dbReference>
<dbReference type="PROSITE" id="PS51645">
    <property type="entry name" value="PHR_CRY_ALPHA_BETA"/>
    <property type="match status" value="1"/>
</dbReference>
<proteinExistence type="predicted"/>
<comment type="caution">
    <text evidence="4">The sequence shown here is derived from an EMBL/GenBank/DDBJ whole genome shotgun (WGS) entry which is preliminary data.</text>
</comment>
<evidence type="ECO:0000313" key="5">
    <source>
        <dbReference type="Proteomes" id="UP001518989"/>
    </source>
</evidence>
<dbReference type="InterPro" id="IPR052219">
    <property type="entry name" value="Photolyase_Class-2"/>
</dbReference>
<dbReference type="Proteomes" id="UP001518989">
    <property type="component" value="Unassembled WGS sequence"/>
</dbReference>
<keyword evidence="5" id="KW-1185">Reference proteome</keyword>
<protein>
    <submittedName>
        <fullName evidence="4">Deoxyribodipyrimidine photo-lyase</fullName>
    </submittedName>
</protein>
<sequence>MEAERIRVLHEAEPRDGADYVLCLLQQANRSRCNPALELAVEEANRLGLPVVACFGLLDGSNGFPEANARHYAFLLEGLADAAAGLAKRGIAFVARKGSPAEVAIDLSKRAALLVLDRGYLAIQKQWYAEILKSAKLRVVQVEGDVVVPVEVASDKHEHAARTLRPKIGRRMADFLHDISPVKVKHSAAGLSLKGMDMSDPAAVLAGMTLDRDVSPVRRFRGGETEARRLLKAYLAGPFRNYGAERGKPEAGAASHMSPYLHFGQISPVEIVLAVQAAKGGKDEDRTAFIEEVVVRRELAMNHVHYTEGYDRYDKAVPAWARGALQEHAKDKRPHRYSDEELCEGKTHDHYWNVSMAEMRETGYMHNHLRMYWGKKILEWSDTPEQGFERTLRINNRYFLDGRDANSFTNVAWVYGLHDRPWARRPVFGTVRYQSENSLRKIDAKAYEASVEKLCAAERDGESDPAAEARTKSMKARSGAGTRRRPG</sequence>
<evidence type="ECO:0000256" key="2">
    <source>
        <dbReference type="SAM" id="MobiDB-lite"/>
    </source>
</evidence>
<organism evidence="4 5">
    <name type="scientific">Roseomonas haemaphysalidis</name>
    <dbReference type="NCBI Taxonomy" id="2768162"/>
    <lineage>
        <taxon>Bacteria</taxon>
        <taxon>Pseudomonadati</taxon>
        <taxon>Pseudomonadota</taxon>
        <taxon>Alphaproteobacteria</taxon>
        <taxon>Acetobacterales</taxon>
        <taxon>Roseomonadaceae</taxon>
        <taxon>Roseomonas</taxon>
    </lineage>
</organism>
<evidence type="ECO:0000256" key="1">
    <source>
        <dbReference type="ARBA" id="ARBA00001932"/>
    </source>
</evidence>
<feature type="domain" description="Photolyase/cryptochrome alpha/beta" evidence="3">
    <location>
        <begin position="19"/>
        <end position="150"/>
    </location>
</feature>
<gene>
    <name evidence="4" type="ORF">IAI61_19535</name>
</gene>
<dbReference type="Gene3D" id="1.25.40.80">
    <property type="match status" value="1"/>
</dbReference>
<dbReference type="EMBL" id="JACTNG010000013">
    <property type="protein sequence ID" value="MBO1081228.1"/>
    <property type="molecule type" value="Genomic_DNA"/>
</dbReference>
<dbReference type="SUPFAM" id="SSF52425">
    <property type="entry name" value="Cryptochrome/photolyase, N-terminal domain"/>
    <property type="match status" value="1"/>
</dbReference>
<feature type="compositionally biased region" description="Basic and acidic residues" evidence="2">
    <location>
        <begin position="457"/>
        <end position="471"/>
    </location>
</feature>
<evidence type="ECO:0000313" key="4">
    <source>
        <dbReference type="EMBL" id="MBO1081228.1"/>
    </source>
</evidence>
<dbReference type="InterPro" id="IPR036155">
    <property type="entry name" value="Crypto/Photolyase_N_sf"/>
</dbReference>
<reference evidence="4 5" key="1">
    <citation type="submission" date="2020-09" db="EMBL/GenBank/DDBJ databases">
        <title>Roseomonas.</title>
        <authorList>
            <person name="Zhu W."/>
        </authorList>
    </citation>
    <scope>NUCLEOTIDE SEQUENCE [LARGE SCALE GENOMIC DNA]</scope>
    <source>
        <strain evidence="4 5">573</strain>
    </source>
</reference>
<dbReference type="Pfam" id="PF00875">
    <property type="entry name" value="DNA_photolyase"/>
    <property type="match status" value="1"/>
</dbReference>
<evidence type="ECO:0000259" key="3">
    <source>
        <dbReference type="PROSITE" id="PS51645"/>
    </source>
</evidence>
<dbReference type="InterPro" id="IPR014729">
    <property type="entry name" value="Rossmann-like_a/b/a_fold"/>
</dbReference>